<accession>A0A968GI04</accession>
<evidence type="ECO:0000256" key="1">
    <source>
        <dbReference type="ARBA" id="ARBA00004141"/>
    </source>
</evidence>
<evidence type="ECO:0000313" key="7">
    <source>
        <dbReference type="EMBL" id="NIZ68985.1"/>
    </source>
</evidence>
<dbReference type="AlphaFoldDB" id="A0A968GI04"/>
<dbReference type="GO" id="GO:0005295">
    <property type="term" value="F:neutral L-amino acid:sodium symporter activity"/>
    <property type="evidence" value="ECO:0007669"/>
    <property type="project" value="TreeGrafter"/>
</dbReference>
<dbReference type="GO" id="GO:0032329">
    <property type="term" value="P:serine transport"/>
    <property type="evidence" value="ECO:0007669"/>
    <property type="project" value="TreeGrafter"/>
</dbReference>
<dbReference type="Proteomes" id="UP000778951">
    <property type="component" value="Unassembled WGS sequence"/>
</dbReference>
<dbReference type="InterPro" id="IPR036458">
    <property type="entry name" value="Na:dicarbo_symporter_sf"/>
</dbReference>
<feature type="transmembrane region" description="Helical" evidence="6">
    <location>
        <begin position="279"/>
        <end position="302"/>
    </location>
</feature>
<evidence type="ECO:0000313" key="8">
    <source>
        <dbReference type="Proteomes" id="UP000778951"/>
    </source>
</evidence>
<protein>
    <submittedName>
        <fullName evidence="7">Dicarboxylate/amino acid:cation symporter</fullName>
    </submittedName>
</protein>
<dbReference type="PANTHER" id="PTHR42865:SF8">
    <property type="entry name" value="SERINE_THREONINE TRANSPORTER SSTT"/>
    <property type="match status" value="1"/>
</dbReference>
<feature type="transmembrane region" description="Helical" evidence="6">
    <location>
        <begin position="204"/>
        <end position="226"/>
    </location>
</feature>
<keyword evidence="5 6" id="KW-0472">Membrane</keyword>
<keyword evidence="2" id="KW-0813">Transport</keyword>
<evidence type="ECO:0000256" key="2">
    <source>
        <dbReference type="ARBA" id="ARBA00022448"/>
    </source>
</evidence>
<keyword evidence="3 6" id="KW-0812">Transmembrane</keyword>
<gene>
    <name evidence="7" type="ORF">HCT48_01975</name>
</gene>
<dbReference type="PRINTS" id="PR00173">
    <property type="entry name" value="EDTRNSPORT"/>
</dbReference>
<dbReference type="PANTHER" id="PTHR42865">
    <property type="entry name" value="PROTON/GLUTAMATE-ASPARTATE SYMPORTER"/>
    <property type="match status" value="1"/>
</dbReference>
<dbReference type="SUPFAM" id="SSF118215">
    <property type="entry name" value="Proton glutamate symport protein"/>
    <property type="match status" value="1"/>
</dbReference>
<sequence>MPLLVKLILGIVLGIAIGLSTKAMGFLLPIQLLATFNGLFGSFLSFVVPLLILSFVSVGIADLGGGAGKLLGLSVGMAYVSTIVFTLLAMFASQLIVFPALLTPNAVFSDLIDNPKNFLVSGLFSIPMPPALDVMTALLLAFVLGVGLTKIGDMGKPLFQGLLAFQKIIEKLIAAILIPLLPIHIAGVFANMSYGGKAFEVMRMMMVVFGIILSYHAITLVIHFVVASIVQKKSPLKLFLTMFPAYVTALGTQSSAASIPVSKQQMKQAGVREDIANFTAPLFATIHMPGSAITISTIAFSLMYMSGAPFDYSVAINFVLMLGIAMVAAPGVPGGAVMAASAILISIMGFGETLLALTIAMHLAQDSFGTACNVTADGALSLEIDAIAGKMKE</sequence>
<dbReference type="GO" id="GO:0005886">
    <property type="term" value="C:plasma membrane"/>
    <property type="evidence" value="ECO:0007669"/>
    <property type="project" value="TreeGrafter"/>
</dbReference>
<feature type="transmembrane region" description="Helical" evidence="6">
    <location>
        <begin position="131"/>
        <end position="151"/>
    </location>
</feature>
<name>A0A968GI04_9SPIO</name>
<feature type="transmembrane region" description="Helical" evidence="6">
    <location>
        <begin position="172"/>
        <end position="192"/>
    </location>
</feature>
<dbReference type="InterPro" id="IPR001991">
    <property type="entry name" value="Na-dicarboxylate_symporter"/>
</dbReference>
<evidence type="ECO:0000256" key="3">
    <source>
        <dbReference type="ARBA" id="ARBA00022692"/>
    </source>
</evidence>
<keyword evidence="4 6" id="KW-1133">Transmembrane helix</keyword>
<evidence type="ECO:0000256" key="6">
    <source>
        <dbReference type="SAM" id="Phobius"/>
    </source>
</evidence>
<comment type="subcellular location">
    <subcellularLocation>
        <location evidence="1">Membrane</location>
        <topology evidence="1">Multi-pass membrane protein</topology>
    </subcellularLocation>
</comment>
<dbReference type="Gene3D" id="1.10.3860.10">
    <property type="entry name" value="Sodium:dicarboxylate symporter"/>
    <property type="match status" value="1"/>
</dbReference>
<comment type="caution">
    <text evidence="7">The sequence shown here is derived from an EMBL/GenBank/DDBJ whole genome shotgun (WGS) entry which is preliminary data.</text>
</comment>
<proteinExistence type="predicted"/>
<feature type="transmembrane region" description="Helical" evidence="6">
    <location>
        <begin position="338"/>
        <end position="360"/>
    </location>
</feature>
<evidence type="ECO:0000256" key="4">
    <source>
        <dbReference type="ARBA" id="ARBA00022989"/>
    </source>
</evidence>
<keyword evidence="8" id="KW-1185">Reference proteome</keyword>
<feature type="transmembrane region" description="Helical" evidence="6">
    <location>
        <begin position="36"/>
        <end position="58"/>
    </location>
</feature>
<feature type="transmembrane region" description="Helical" evidence="6">
    <location>
        <begin position="70"/>
        <end position="92"/>
    </location>
</feature>
<feature type="transmembrane region" description="Helical" evidence="6">
    <location>
        <begin position="7"/>
        <end position="30"/>
    </location>
</feature>
<dbReference type="EMBL" id="JAATLM010000001">
    <property type="protein sequence ID" value="NIZ68985.1"/>
    <property type="molecule type" value="Genomic_DNA"/>
</dbReference>
<dbReference type="Pfam" id="PF00375">
    <property type="entry name" value="SDF"/>
    <property type="match status" value="1"/>
</dbReference>
<evidence type="ECO:0000256" key="5">
    <source>
        <dbReference type="ARBA" id="ARBA00023136"/>
    </source>
</evidence>
<reference evidence="7" key="1">
    <citation type="submission" date="2020-03" db="EMBL/GenBank/DDBJ databases">
        <title>Spirochaetal bacteria isolated from arthropods constitute a novel genus Entomospira genus novum within the order Spirochaetales.</title>
        <authorList>
            <person name="Grana-Miraglia L."/>
            <person name="Sikutova S."/>
            <person name="Fingerle V."/>
            <person name="Sing A."/>
            <person name="Castillo-Ramirez S."/>
            <person name="Margos G."/>
            <person name="Rudolf I."/>
        </authorList>
    </citation>
    <scope>NUCLEOTIDE SEQUENCE</scope>
    <source>
        <strain evidence="7">BR149</strain>
    </source>
</reference>
<feature type="transmembrane region" description="Helical" evidence="6">
    <location>
        <begin position="314"/>
        <end position="332"/>
    </location>
</feature>
<organism evidence="7 8">
    <name type="scientific">Entomospira culicis</name>
    <dbReference type="NCBI Taxonomy" id="2719989"/>
    <lineage>
        <taxon>Bacteria</taxon>
        <taxon>Pseudomonadati</taxon>
        <taxon>Spirochaetota</taxon>
        <taxon>Spirochaetia</taxon>
        <taxon>Spirochaetales</taxon>
        <taxon>Spirochaetaceae</taxon>
        <taxon>Entomospira</taxon>
    </lineage>
</organism>